<keyword evidence="1" id="KW-1133">Transmembrane helix</keyword>
<name>A0AAD6UMA8_9AGAR</name>
<evidence type="ECO:0000256" key="1">
    <source>
        <dbReference type="SAM" id="Phobius"/>
    </source>
</evidence>
<proteinExistence type="predicted"/>
<dbReference type="Gene3D" id="3.50.50.60">
    <property type="entry name" value="FAD/NAD(P)-binding domain"/>
    <property type="match status" value="1"/>
</dbReference>
<accession>A0AAD6UMA8</accession>
<keyword evidence="3" id="KW-1185">Reference proteome</keyword>
<keyword evidence="1" id="KW-0472">Membrane</keyword>
<keyword evidence="1" id="KW-0812">Transmembrane</keyword>
<organism evidence="2 3">
    <name type="scientific">Mycena belliarum</name>
    <dbReference type="NCBI Taxonomy" id="1033014"/>
    <lineage>
        <taxon>Eukaryota</taxon>
        <taxon>Fungi</taxon>
        <taxon>Dikarya</taxon>
        <taxon>Basidiomycota</taxon>
        <taxon>Agaricomycotina</taxon>
        <taxon>Agaricomycetes</taxon>
        <taxon>Agaricomycetidae</taxon>
        <taxon>Agaricales</taxon>
        <taxon>Marasmiineae</taxon>
        <taxon>Mycenaceae</taxon>
        <taxon>Mycena</taxon>
    </lineage>
</organism>
<dbReference type="Proteomes" id="UP001222325">
    <property type="component" value="Unassembled WGS sequence"/>
</dbReference>
<gene>
    <name evidence="2" type="ORF">B0H15DRAFT_816167</name>
</gene>
<protein>
    <recommendedName>
        <fullName evidence="4">FAD/NAD(P)-binding domain-containing protein</fullName>
    </recommendedName>
</protein>
<evidence type="ECO:0000313" key="2">
    <source>
        <dbReference type="EMBL" id="KAJ7101457.1"/>
    </source>
</evidence>
<evidence type="ECO:0000313" key="3">
    <source>
        <dbReference type="Proteomes" id="UP001222325"/>
    </source>
</evidence>
<dbReference type="InterPro" id="IPR036188">
    <property type="entry name" value="FAD/NAD-bd_sf"/>
</dbReference>
<feature type="transmembrane region" description="Helical" evidence="1">
    <location>
        <begin position="6"/>
        <end position="23"/>
    </location>
</feature>
<reference evidence="2" key="1">
    <citation type="submission" date="2023-03" db="EMBL/GenBank/DDBJ databases">
        <title>Massive genome expansion in bonnet fungi (Mycena s.s.) driven by repeated elements and novel gene families across ecological guilds.</title>
        <authorList>
            <consortium name="Lawrence Berkeley National Laboratory"/>
            <person name="Harder C.B."/>
            <person name="Miyauchi S."/>
            <person name="Viragh M."/>
            <person name="Kuo A."/>
            <person name="Thoen E."/>
            <person name="Andreopoulos B."/>
            <person name="Lu D."/>
            <person name="Skrede I."/>
            <person name="Drula E."/>
            <person name="Henrissat B."/>
            <person name="Morin E."/>
            <person name="Kohler A."/>
            <person name="Barry K."/>
            <person name="LaButti K."/>
            <person name="Morin E."/>
            <person name="Salamov A."/>
            <person name="Lipzen A."/>
            <person name="Mereny Z."/>
            <person name="Hegedus B."/>
            <person name="Baldrian P."/>
            <person name="Stursova M."/>
            <person name="Weitz H."/>
            <person name="Taylor A."/>
            <person name="Grigoriev I.V."/>
            <person name="Nagy L.G."/>
            <person name="Martin F."/>
            <person name="Kauserud H."/>
        </authorList>
    </citation>
    <scope>NUCLEOTIDE SEQUENCE</scope>
    <source>
        <strain evidence="2">CBHHK173m</strain>
    </source>
</reference>
<dbReference type="EMBL" id="JARJCN010000004">
    <property type="protein sequence ID" value="KAJ7101457.1"/>
    <property type="molecule type" value="Genomic_DNA"/>
</dbReference>
<dbReference type="AlphaFoldDB" id="A0AAD6UMA8"/>
<sequence>MISVFLFAPPVGYLFLLASWHLLRRHLLAKFNGVSDLPLLQQSRPPNERIRGTAIVCGGSIAGLLTARVCHDHFERVLIVEAEPWVASEEGRKVDGWVNKTHRSRVVQYTSLHSCQCFLFQGLLCLFPNLEEERKLSDVSAIPSYPRFNLAGVPFRVPWSTYKSGLPKTLYNTRGGFETLIRRLVLDRDAYPNIEFIAGTVTDVRPDPTDHSRLNLVVVRTEAGIREFPAVLVADCTGPARAGMKWLERNGYGYSSKYPTGTLPLDQLKISFDQKLRYSTITFRIRPEIYKRLPLPRDLEDTKPIYTLLENSPDGNRRAFVLMRADGENLIAFAGHHGTTQQQPKNLAELKEYARGLHMVRPIPAWIFELMDVLEEVEDSATVSLVRIPPTTYVRYHQAINLPSNWIAVGDSCMTLDPLFAEGCPKAFRGALALHKVLRTIRTTSGITLPYDFSTKFFAEQYDKTDWNWQNTRVMDYGVPTTEPLPGESLSSGASLRWYIAKLQRLALIDEHAGLVLFDSSMGLATAIDAFHPNLIFKIFWRALLGGI</sequence>
<comment type="caution">
    <text evidence="2">The sequence shown here is derived from an EMBL/GenBank/DDBJ whole genome shotgun (WGS) entry which is preliminary data.</text>
</comment>
<dbReference type="SUPFAM" id="SSF51905">
    <property type="entry name" value="FAD/NAD(P)-binding domain"/>
    <property type="match status" value="1"/>
</dbReference>
<evidence type="ECO:0008006" key="4">
    <source>
        <dbReference type="Google" id="ProtNLM"/>
    </source>
</evidence>